<evidence type="ECO:0000259" key="1">
    <source>
        <dbReference type="Pfam" id="PF14529"/>
    </source>
</evidence>
<reference evidence="2" key="2">
    <citation type="submission" date="2021-01" db="UniProtKB">
        <authorList>
            <consortium name="EnsemblMetazoa"/>
        </authorList>
    </citation>
    <scope>IDENTIFICATION</scope>
</reference>
<dbReference type="Pfam" id="PF14529">
    <property type="entry name" value="Exo_endo_phos_2"/>
    <property type="match status" value="1"/>
</dbReference>
<dbReference type="KEGG" id="spu:115923708"/>
<dbReference type="InterPro" id="IPR005135">
    <property type="entry name" value="Endo/exonuclease/phosphatase"/>
</dbReference>
<proteinExistence type="predicted"/>
<organism evidence="2 3">
    <name type="scientific">Strongylocentrotus purpuratus</name>
    <name type="common">Purple sea urchin</name>
    <dbReference type="NCBI Taxonomy" id="7668"/>
    <lineage>
        <taxon>Eukaryota</taxon>
        <taxon>Metazoa</taxon>
        <taxon>Echinodermata</taxon>
        <taxon>Eleutherozoa</taxon>
        <taxon>Echinozoa</taxon>
        <taxon>Echinoidea</taxon>
        <taxon>Euechinoidea</taxon>
        <taxon>Echinacea</taxon>
        <taxon>Camarodonta</taxon>
        <taxon>Echinidea</taxon>
        <taxon>Strongylocentrotidae</taxon>
        <taxon>Strongylocentrotus</taxon>
    </lineage>
</organism>
<dbReference type="OrthoDB" id="410381at2759"/>
<dbReference type="OMA" id="WREMART"/>
<dbReference type="RefSeq" id="XP_030840811.1">
    <property type="nucleotide sequence ID" value="XM_030984951.1"/>
</dbReference>
<dbReference type="InterPro" id="IPR036691">
    <property type="entry name" value="Endo/exonu/phosph_ase_sf"/>
</dbReference>
<dbReference type="CDD" id="cd09076">
    <property type="entry name" value="L1-EN"/>
    <property type="match status" value="1"/>
</dbReference>
<dbReference type="Proteomes" id="UP000007110">
    <property type="component" value="Unassembled WGS sequence"/>
</dbReference>
<dbReference type="AlphaFoldDB" id="A0A7M7NRX9"/>
<dbReference type="PANTHER" id="PTHR23227:SF85">
    <property type="entry name" value="CRANIOFACIAL DEVELOPMENT PROTEIN 2"/>
    <property type="match status" value="1"/>
</dbReference>
<keyword evidence="3" id="KW-1185">Reference proteome</keyword>
<feature type="domain" description="Endonuclease/exonuclease/phosphatase" evidence="1">
    <location>
        <begin position="94"/>
        <end position="235"/>
    </location>
</feature>
<sequence length="265" mass="30439">MECAYSKSRWKTRHSNEPIGKIRVGIGVSETSHWKESDFTERGYKVLCASEEDVHRRGVALILNKQAQKALLGYNTISPRLISARFQTQVGALTIIQVYAPNMADREEMIDTFYDQLQQTIDDTPNKDILIVQGDLIAKVGRDWDTWKNVIGHHGYGEMNNRGEKLLNFCMANNLAIANTMFKQKNASREWTWESPDGRTKNKIDFVMVNNKWKSSVQCGRSFPSADVASDHQLVICNFKLRFKTKPKQNVMKRYDVSKLKDENT</sequence>
<dbReference type="PANTHER" id="PTHR23227">
    <property type="entry name" value="BUCENTAUR RELATED"/>
    <property type="match status" value="1"/>
</dbReference>
<dbReference type="InterPro" id="IPR027124">
    <property type="entry name" value="Swc5/CFDP1/2"/>
</dbReference>
<dbReference type="InParanoid" id="A0A7M7NRX9"/>
<accession>A0A7M7NRX9</accession>
<dbReference type="GO" id="GO:0003824">
    <property type="term" value="F:catalytic activity"/>
    <property type="evidence" value="ECO:0007669"/>
    <property type="project" value="InterPro"/>
</dbReference>
<reference evidence="3" key="1">
    <citation type="submission" date="2015-02" db="EMBL/GenBank/DDBJ databases">
        <title>Genome sequencing for Strongylocentrotus purpuratus.</title>
        <authorList>
            <person name="Murali S."/>
            <person name="Liu Y."/>
            <person name="Vee V."/>
            <person name="English A."/>
            <person name="Wang M."/>
            <person name="Skinner E."/>
            <person name="Han Y."/>
            <person name="Muzny D.M."/>
            <person name="Worley K.C."/>
            <person name="Gibbs R.A."/>
        </authorList>
    </citation>
    <scope>NUCLEOTIDE SEQUENCE</scope>
</reference>
<evidence type="ECO:0000313" key="2">
    <source>
        <dbReference type="EnsemblMetazoa" id="XP_030840811"/>
    </source>
</evidence>
<dbReference type="SUPFAM" id="SSF56219">
    <property type="entry name" value="DNase I-like"/>
    <property type="match status" value="1"/>
</dbReference>
<evidence type="ECO:0000313" key="3">
    <source>
        <dbReference type="Proteomes" id="UP000007110"/>
    </source>
</evidence>
<dbReference type="EnsemblMetazoa" id="XM_030984951">
    <property type="protein sequence ID" value="XP_030840811"/>
    <property type="gene ID" value="LOC115923708"/>
</dbReference>
<dbReference type="GeneID" id="115923708"/>
<protein>
    <recommendedName>
        <fullName evidence="1">Endonuclease/exonuclease/phosphatase domain-containing protein</fullName>
    </recommendedName>
</protein>
<name>A0A7M7NRX9_STRPU</name>
<dbReference type="Gene3D" id="3.60.10.10">
    <property type="entry name" value="Endonuclease/exonuclease/phosphatase"/>
    <property type="match status" value="1"/>
</dbReference>